<accession>A0A367ZLC0</accession>
<feature type="chain" id="PRO_5016636203" evidence="1">
    <location>
        <begin position="23"/>
        <end position="219"/>
    </location>
</feature>
<sequence length="219" mass="24536">MKKLTIAVCCLFVLLAGATAQAEVATLTKVFDHQLLVNSHPQSWEHRIDLPEAAAFTGRIFRTRRLQLEGRLVIEAEELTPTYYYVKVRLPKHFQEPARGILTVTLTYGEPVTPPPAPAAPTDLKIAPISAARKPAFTWKAAPAARYGAITLYDLDTNQTVWERVSVKPGVALFDEGYLPLHRYLWAVKVSDEHGRWSTESRAAFRIMEKDGVVVIVEE</sequence>
<organism evidence="2 3">
    <name type="scientific">Candidatus Ozemobacter sibiricus</name>
    <dbReference type="NCBI Taxonomy" id="2268124"/>
    <lineage>
        <taxon>Bacteria</taxon>
        <taxon>Candidatus Ozemobacteria</taxon>
        <taxon>Candidatus Ozemobacterales</taxon>
        <taxon>Candidatus Ozemobacteraceae</taxon>
        <taxon>Candidatus Ozemobacter</taxon>
    </lineage>
</organism>
<dbReference type="EMBL" id="QOQW01000018">
    <property type="protein sequence ID" value="RCK78883.1"/>
    <property type="molecule type" value="Genomic_DNA"/>
</dbReference>
<evidence type="ECO:0000313" key="3">
    <source>
        <dbReference type="Proteomes" id="UP000252355"/>
    </source>
</evidence>
<proteinExistence type="predicted"/>
<dbReference type="Proteomes" id="UP000252355">
    <property type="component" value="Unassembled WGS sequence"/>
</dbReference>
<evidence type="ECO:0000313" key="2">
    <source>
        <dbReference type="EMBL" id="RCK78883.1"/>
    </source>
</evidence>
<feature type="signal peptide" evidence="1">
    <location>
        <begin position="1"/>
        <end position="22"/>
    </location>
</feature>
<reference evidence="2 3" key="1">
    <citation type="submission" date="2018-05" db="EMBL/GenBank/DDBJ databases">
        <title>A metagenomic window into the 2 km-deep terrestrial subsurface aquifer revealed taxonomically and functionally diverse microbial community comprising novel uncultured bacterial lineages.</title>
        <authorList>
            <person name="Kadnikov V.V."/>
            <person name="Mardanov A.V."/>
            <person name="Beletsky A.V."/>
            <person name="Banks D."/>
            <person name="Pimenov N.V."/>
            <person name="Frank Y.A."/>
            <person name="Karnachuk O.V."/>
            <person name="Ravin N.V."/>
        </authorList>
    </citation>
    <scope>NUCLEOTIDE SEQUENCE [LARGE SCALE GENOMIC DNA]</scope>
    <source>
        <strain evidence="2">BY5</strain>
    </source>
</reference>
<evidence type="ECO:0000256" key="1">
    <source>
        <dbReference type="SAM" id="SignalP"/>
    </source>
</evidence>
<name>A0A367ZLC0_9BACT</name>
<protein>
    <submittedName>
        <fullName evidence="2">Uncharacterized protein</fullName>
    </submittedName>
</protein>
<gene>
    <name evidence="2" type="ORF">OZSIB_1033</name>
</gene>
<comment type="caution">
    <text evidence="2">The sequence shown here is derived from an EMBL/GenBank/DDBJ whole genome shotgun (WGS) entry which is preliminary data.</text>
</comment>
<keyword evidence="1" id="KW-0732">Signal</keyword>
<dbReference type="AlphaFoldDB" id="A0A367ZLC0"/>